<evidence type="ECO:0000313" key="10">
    <source>
        <dbReference type="Proteomes" id="UP000627155"/>
    </source>
</evidence>
<feature type="region of interest" description="Disordered" evidence="4">
    <location>
        <begin position="72"/>
        <end position="92"/>
    </location>
</feature>
<dbReference type="SUPFAM" id="SSF54001">
    <property type="entry name" value="Cysteine proteinases"/>
    <property type="match status" value="1"/>
</dbReference>
<feature type="region of interest" description="Disordered" evidence="4">
    <location>
        <begin position="136"/>
        <end position="161"/>
    </location>
</feature>
<gene>
    <name evidence="7" type="ORF">BU072_09540</name>
    <name evidence="8" type="ORF">I6J37_07035</name>
</gene>
<dbReference type="Gene3D" id="3.10.350.10">
    <property type="entry name" value="LysM domain"/>
    <property type="match status" value="2"/>
</dbReference>
<dbReference type="InterPro" id="IPR036779">
    <property type="entry name" value="LysM_dom_sf"/>
</dbReference>
<dbReference type="RefSeq" id="WP_016913239.1">
    <property type="nucleotide sequence ID" value="NZ_BMDF01000004.1"/>
</dbReference>
<organism evidence="7 9">
    <name type="scientific">Mammaliicoccus vitulinus</name>
    <dbReference type="NCBI Taxonomy" id="71237"/>
    <lineage>
        <taxon>Bacteria</taxon>
        <taxon>Bacillati</taxon>
        <taxon>Bacillota</taxon>
        <taxon>Bacilli</taxon>
        <taxon>Bacillales</taxon>
        <taxon>Staphylococcaceae</taxon>
        <taxon>Mammaliicoccus</taxon>
    </lineage>
</organism>
<feature type="compositionally biased region" description="Low complexity" evidence="4">
    <location>
        <begin position="145"/>
        <end position="159"/>
    </location>
</feature>
<name>A0A2T4PS64_9STAP</name>
<feature type="domain" description="LysM" evidence="6">
    <location>
        <begin position="27"/>
        <end position="70"/>
    </location>
</feature>
<dbReference type="EMBL" id="PZFK01000018">
    <property type="protein sequence ID" value="PTI29171.1"/>
    <property type="molecule type" value="Genomic_DNA"/>
</dbReference>
<evidence type="ECO:0000313" key="8">
    <source>
        <dbReference type="EMBL" id="QRO83975.1"/>
    </source>
</evidence>
<dbReference type="STRING" id="1167632.GCA_000286335_02584"/>
<sequence length="270" mass="28579">MKKFAFAVTAVSGVAAIAAHNDAEASTQHTVKNGESLWVIADEYGVSVDQLKSSNNISGNMIFPGQVITVNGSSSTGGSGSQESTATSGSTYTVKSGDSLDVIAQQHGVSVDQLMKSNNLKGYIIYPGQTLKIAGGSGSETSTAPSNNTQPSQTSSNQTFNDQNLYDWGQCTYYVFDRRAQAGSAISTYWGDAKYWAGAAQANGFRVDNTPAVGSIMQSTSGQYGHVSYVESINSDGSLLISETNYNTPPGVTDYRTIPASQVYNYSYIH</sequence>
<keyword evidence="2" id="KW-0378">Hydrolase</keyword>
<evidence type="ECO:0000313" key="7">
    <source>
        <dbReference type="EMBL" id="PTI29171.1"/>
    </source>
</evidence>
<evidence type="ECO:0000256" key="1">
    <source>
        <dbReference type="ARBA" id="ARBA00022729"/>
    </source>
</evidence>
<keyword evidence="1" id="KW-0732">Signal</keyword>
<feature type="compositionally biased region" description="Low complexity" evidence="4">
    <location>
        <begin position="81"/>
        <end position="91"/>
    </location>
</feature>
<dbReference type="Pfam" id="PF01476">
    <property type="entry name" value="LysM"/>
    <property type="match status" value="2"/>
</dbReference>
<dbReference type="CDD" id="cd00118">
    <property type="entry name" value="LysM"/>
    <property type="match status" value="2"/>
</dbReference>
<keyword evidence="10" id="KW-1185">Reference proteome</keyword>
<dbReference type="GO" id="GO:0071555">
    <property type="term" value="P:cell wall organization"/>
    <property type="evidence" value="ECO:0007669"/>
    <property type="project" value="UniProtKB-KW"/>
</dbReference>
<dbReference type="InterPro" id="IPR018392">
    <property type="entry name" value="LysM"/>
</dbReference>
<evidence type="ECO:0000259" key="5">
    <source>
        <dbReference type="PROSITE" id="PS50911"/>
    </source>
</evidence>
<accession>A0A2T4PS64</accession>
<dbReference type="InterPro" id="IPR038765">
    <property type="entry name" value="Papain-like_cys_pep_sf"/>
</dbReference>
<dbReference type="Proteomes" id="UP000627155">
    <property type="component" value="Chromosome"/>
</dbReference>
<dbReference type="Pfam" id="PF05257">
    <property type="entry name" value="CHAP"/>
    <property type="match status" value="1"/>
</dbReference>
<dbReference type="InterPro" id="IPR007921">
    <property type="entry name" value="CHAP_dom"/>
</dbReference>
<dbReference type="PANTHER" id="PTHR33734:SF22">
    <property type="entry name" value="MEMBRANE-BOUND LYTIC MUREIN TRANSGLYCOSYLASE D"/>
    <property type="match status" value="1"/>
</dbReference>
<dbReference type="Gene3D" id="3.90.1720.10">
    <property type="entry name" value="endopeptidase domain like (from Nostoc punctiforme)"/>
    <property type="match status" value="1"/>
</dbReference>
<dbReference type="PROSITE" id="PS51782">
    <property type="entry name" value="LYSM"/>
    <property type="match status" value="2"/>
</dbReference>
<feature type="domain" description="LysM" evidence="6">
    <location>
        <begin position="90"/>
        <end position="133"/>
    </location>
</feature>
<dbReference type="GeneID" id="64117276"/>
<dbReference type="AlphaFoldDB" id="A0A2T4PS64"/>
<dbReference type="GO" id="GO:0016787">
    <property type="term" value="F:hydrolase activity"/>
    <property type="evidence" value="ECO:0007669"/>
    <property type="project" value="UniProtKB-KW"/>
</dbReference>
<dbReference type="PANTHER" id="PTHR33734">
    <property type="entry name" value="LYSM DOMAIN-CONTAINING GPI-ANCHORED PROTEIN 2"/>
    <property type="match status" value="1"/>
</dbReference>
<proteinExistence type="predicted"/>
<dbReference type="SUPFAM" id="SSF54106">
    <property type="entry name" value="LysM domain"/>
    <property type="match status" value="2"/>
</dbReference>
<evidence type="ECO:0000313" key="9">
    <source>
        <dbReference type="Proteomes" id="UP000241209"/>
    </source>
</evidence>
<reference evidence="7 9" key="1">
    <citation type="journal article" date="2016" name="Front. Microbiol.">
        <title>Comprehensive Phylogenetic Analysis of Bovine Non-aureus Staphylococci Species Based on Whole-Genome Sequencing.</title>
        <authorList>
            <person name="Naushad S."/>
            <person name="Barkema H.W."/>
            <person name="Luby C."/>
            <person name="Condas L.A."/>
            <person name="Nobrega D.B."/>
            <person name="Carson D.A."/>
            <person name="De Buck J."/>
        </authorList>
    </citation>
    <scope>NUCLEOTIDE SEQUENCE [LARGE SCALE GENOMIC DNA]</scope>
    <source>
        <strain evidence="7 9">SNUC 2204</strain>
    </source>
</reference>
<feature type="domain" description="Peptidase C51" evidence="5">
    <location>
        <begin position="146"/>
        <end position="270"/>
    </location>
</feature>
<reference evidence="8 10" key="3">
    <citation type="submission" date="2021-02" db="EMBL/GenBank/DDBJ databases">
        <title>FDA dAtabase for Regulatory Grade micrObial Sequences (FDA-ARGOS): Supporting development and validation of Infectious Disease Dx tests.</title>
        <authorList>
            <person name="Sproer C."/>
            <person name="Gronow S."/>
            <person name="Severitt S."/>
            <person name="Schroder I."/>
            <person name="Tallon L."/>
            <person name="Sadzewicz L."/>
            <person name="Zhao X."/>
            <person name="Boylan J."/>
            <person name="Ott S."/>
            <person name="Bowen H."/>
            <person name="Vavikolanu K."/>
            <person name="Mehta A."/>
            <person name="Aluvathingal J."/>
            <person name="Nadendla S."/>
            <person name="Lowell S."/>
            <person name="Myers T."/>
            <person name="Yan Y."/>
            <person name="Sichtig H."/>
        </authorList>
    </citation>
    <scope>NUCLEOTIDE SEQUENCE [LARGE SCALE GENOMIC DNA]</scope>
    <source>
        <strain evidence="8 10">FDAARGOS_1207</strain>
    </source>
</reference>
<dbReference type="Proteomes" id="UP000241209">
    <property type="component" value="Unassembled WGS sequence"/>
</dbReference>
<keyword evidence="3" id="KW-0961">Cell wall biogenesis/degradation</keyword>
<evidence type="ECO:0000256" key="4">
    <source>
        <dbReference type="SAM" id="MobiDB-lite"/>
    </source>
</evidence>
<evidence type="ECO:0000259" key="6">
    <source>
        <dbReference type="PROSITE" id="PS51782"/>
    </source>
</evidence>
<protein>
    <submittedName>
        <fullName evidence="7">LysM peptidoglycan-binding domain-containing protein</fullName>
    </submittedName>
</protein>
<evidence type="ECO:0000256" key="3">
    <source>
        <dbReference type="ARBA" id="ARBA00023316"/>
    </source>
</evidence>
<dbReference type="EMBL" id="CP069486">
    <property type="protein sequence ID" value="QRO83975.1"/>
    <property type="molecule type" value="Genomic_DNA"/>
</dbReference>
<reference evidence="7" key="2">
    <citation type="submission" date="2018-03" db="EMBL/GenBank/DDBJ databases">
        <authorList>
            <person name="Keele B.F."/>
        </authorList>
    </citation>
    <scope>NUCLEOTIDE SEQUENCE</scope>
    <source>
        <strain evidence="7">SNUC 2204</strain>
    </source>
</reference>
<dbReference type="SMART" id="SM00257">
    <property type="entry name" value="LysM"/>
    <property type="match status" value="2"/>
</dbReference>
<evidence type="ECO:0000256" key="2">
    <source>
        <dbReference type="ARBA" id="ARBA00022801"/>
    </source>
</evidence>
<dbReference type="PROSITE" id="PS50911">
    <property type="entry name" value="CHAP"/>
    <property type="match status" value="1"/>
</dbReference>
<dbReference type="GO" id="GO:0008932">
    <property type="term" value="F:lytic endotransglycosylase activity"/>
    <property type="evidence" value="ECO:0007669"/>
    <property type="project" value="TreeGrafter"/>
</dbReference>